<dbReference type="PANTHER" id="PTHR43047">
    <property type="entry name" value="TWO-COMPONENT HISTIDINE PROTEIN KINASE"/>
    <property type="match status" value="1"/>
</dbReference>
<dbReference type="CDD" id="cd16922">
    <property type="entry name" value="HATPase_EvgS-ArcB-TorS-like"/>
    <property type="match status" value="1"/>
</dbReference>
<protein>
    <recommendedName>
        <fullName evidence="2">histidine kinase</fullName>
        <ecNumber evidence="2">2.7.13.3</ecNumber>
    </recommendedName>
</protein>
<dbReference type="SUPFAM" id="SSF55874">
    <property type="entry name" value="ATPase domain of HSP90 chaperone/DNA topoisomerase II/histidine kinase"/>
    <property type="match status" value="1"/>
</dbReference>
<keyword evidence="7" id="KW-0812">Transmembrane</keyword>
<dbReference type="SMART" id="SM00387">
    <property type="entry name" value="HATPase_c"/>
    <property type="match status" value="1"/>
</dbReference>
<evidence type="ECO:0000313" key="11">
    <source>
        <dbReference type="Proteomes" id="UP001595796"/>
    </source>
</evidence>
<dbReference type="Gene3D" id="3.30.565.10">
    <property type="entry name" value="Histidine kinase-like ATPase, C-terminal domain"/>
    <property type="match status" value="1"/>
</dbReference>
<dbReference type="InterPro" id="IPR036097">
    <property type="entry name" value="HisK_dim/P_sf"/>
</dbReference>
<feature type="transmembrane region" description="Helical" evidence="7">
    <location>
        <begin position="453"/>
        <end position="473"/>
    </location>
</feature>
<evidence type="ECO:0000256" key="4">
    <source>
        <dbReference type="ARBA" id="ARBA00022679"/>
    </source>
</evidence>
<dbReference type="Gene3D" id="1.10.287.130">
    <property type="match status" value="1"/>
</dbReference>
<evidence type="ECO:0000256" key="1">
    <source>
        <dbReference type="ARBA" id="ARBA00000085"/>
    </source>
</evidence>
<comment type="caution">
    <text evidence="10">The sequence shown here is derived from an EMBL/GenBank/DDBJ whole genome shotgun (WGS) entry which is preliminary data.</text>
</comment>
<dbReference type="InterPro" id="IPR036890">
    <property type="entry name" value="HATPase_C_sf"/>
</dbReference>
<dbReference type="GO" id="GO:0005524">
    <property type="term" value="F:ATP binding"/>
    <property type="evidence" value="ECO:0007669"/>
    <property type="project" value="UniProtKB-KW"/>
</dbReference>
<dbReference type="Pfam" id="PF02518">
    <property type="entry name" value="HATPase_c"/>
    <property type="match status" value="1"/>
</dbReference>
<reference evidence="11" key="1">
    <citation type="journal article" date="2019" name="Int. J. Syst. Evol. Microbiol.">
        <title>The Global Catalogue of Microorganisms (GCM) 10K type strain sequencing project: providing services to taxonomists for standard genome sequencing and annotation.</title>
        <authorList>
            <consortium name="The Broad Institute Genomics Platform"/>
            <consortium name="The Broad Institute Genome Sequencing Center for Infectious Disease"/>
            <person name="Wu L."/>
            <person name="Ma J."/>
        </authorList>
    </citation>
    <scope>NUCLEOTIDE SEQUENCE [LARGE SCALE GENOMIC DNA]</scope>
    <source>
        <strain evidence="11">CGMCC 1.16444</strain>
    </source>
</reference>
<evidence type="ECO:0000259" key="9">
    <source>
        <dbReference type="PROSITE" id="PS50110"/>
    </source>
</evidence>
<feature type="transmembrane region" description="Helical" evidence="7">
    <location>
        <begin position="46"/>
        <end position="67"/>
    </location>
</feature>
<dbReference type="PRINTS" id="PR00344">
    <property type="entry name" value="BCTRLSENSOR"/>
</dbReference>
<feature type="transmembrane region" description="Helical" evidence="7">
    <location>
        <begin position="304"/>
        <end position="325"/>
    </location>
</feature>
<dbReference type="Pfam" id="PF00072">
    <property type="entry name" value="Response_reg"/>
    <property type="match status" value="1"/>
</dbReference>
<keyword evidence="4" id="KW-0808">Transferase</keyword>
<feature type="transmembrane region" description="Helical" evidence="7">
    <location>
        <begin position="385"/>
        <end position="403"/>
    </location>
</feature>
<dbReference type="CDD" id="cd00082">
    <property type="entry name" value="HisKA"/>
    <property type="match status" value="1"/>
</dbReference>
<evidence type="ECO:0000256" key="6">
    <source>
        <dbReference type="PROSITE-ProRule" id="PRU00169"/>
    </source>
</evidence>
<name>A0ABV9Z2B4_9HYPH</name>
<sequence length="1119" mass="123155">MSGRQRIVRVRRQYNQWVANQTLEDFALRFTAERARTWSALRVGHTALAAISFLALEAIGGAITLNYGFTNAVAAILVVSVLIFLTGAPISYYAAKYGVDIDLLTRGAGFGYIGSTITSLIYASFTFIFFAIEAAIMAAALQMCFGLPLPLGYVISSLVVIPIVTHGITWITRFQVWTQPIWVALHILPFLFIFWKNPEAVREWMKFPDEDGGGFNLVLFGAASGVVFSLIAQIGEQVDVLRFLPRARKGTHVKWWLALFTGGAGWVVPGIVKMLIGSFLAVLAVAQGFEFEEAAQPTEMYLVAFKYVTSSPDLALLLMVVFVVLSQLKINVTNAYAGSIAWSNFFSRLTHSHPGRVVWLVFNVAIALLLMELGIYRALEQTLGLYSVVAVAWVGALVADLVVNKPLGLSPKHIEFKRAHLYDVNPVGVGSMVLASVVALVAFGGTFGEVPQALAPFIALGTAFVASPVIAIATRGRYYLAREPRADWSGRRTIQCCVCEHSFEQQDMAACPVYSGPICSLCCSLDARCHDGCKPHGRLNEQISSLVHMLMPARIAAKLDSGVGRFIGLFVFSTGVMASVLALVYFQATINATDQKLIIGNTLWAVFFPLTIIGGIASWLFVLAHESRRVAEEESASQTRLLFREIEAHEETDAQLQKARDVAEAANQAKSRYVIGIGHELRTPLNAILGYAQLMERDEAVPQHRRGGVRVIRRSAEHLSGLIDGLLDISRIESGRLQLSRDEVRLPEFLDQIVEMFRLQAQTKRLEFRFTRPDQIPPVISTDEKRLRQILINLLSNAIKFTQQGEIALTLRMRSGVAEFEISDTGPGIPEADIERVFAPFERGHGLDPEVTPGIGLGLTITRLLSEIMGGEITVKSIVGKGTVFTVRLLLAAVNNPSLQLRPRRKITGYLGPRRTVVVADDDVAHRDLMREVLVPIGFTLLTAPDGPSCLSLVEDCDPDLFILDIAMPGMTGLQLAERLRAAGHKQAPIIMVSANVTEQRQAIPGDNHDDFIPKPVDIQKLQDRIAALMKLEWIHESAEPIMVPTGRADAHTVTLGRSDIDELKRLGSIGYIRGIEAKLAELEETYPESKPFVDDLATHVRNFDLRRYMSALESVPGE</sequence>
<dbReference type="InterPro" id="IPR003594">
    <property type="entry name" value="HATPase_dom"/>
</dbReference>
<dbReference type="Gene3D" id="3.40.50.2300">
    <property type="match status" value="1"/>
</dbReference>
<accession>A0ABV9Z2B4</accession>
<evidence type="ECO:0000256" key="7">
    <source>
        <dbReference type="SAM" id="Phobius"/>
    </source>
</evidence>
<dbReference type="InterPro" id="IPR003661">
    <property type="entry name" value="HisK_dim/P_dom"/>
</dbReference>
<keyword evidence="10" id="KW-0547">Nucleotide-binding</keyword>
<dbReference type="PROSITE" id="PS50110">
    <property type="entry name" value="RESPONSE_REGULATORY"/>
    <property type="match status" value="1"/>
</dbReference>
<organism evidence="10 11">
    <name type="scientific">Flaviflagellibacter deserti</name>
    <dbReference type="NCBI Taxonomy" id="2267266"/>
    <lineage>
        <taxon>Bacteria</taxon>
        <taxon>Pseudomonadati</taxon>
        <taxon>Pseudomonadota</taxon>
        <taxon>Alphaproteobacteria</taxon>
        <taxon>Hyphomicrobiales</taxon>
        <taxon>Flaviflagellibacter</taxon>
    </lineage>
</organism>
<dbReference type="RefSeq" id="WP_114957419.1">
    <property type="nucleotide sequence ID" value="NZ_JBHSJF010000003.1"/>
</dbReference>
<dbReference type="InterPro" id="IPR004358">
    <property type="entry name" value="Sig_transdc_His_kin-like_C"/>
</dbReference>
<dbReference type="PROSITE" id="PS50109">
    <property type="entry name" value="HIS_KIN"/>
    <property type="match status" value="1"/>
</dbReference>
<proteinExistence type="predicted"/>
<keyword evidence="10" id="KW-0067">ATP-binding</keyword>
<evidence type="ECO:0000313" key="10">
    <source>
        <dbReference type="EMBL" id="MFC5067016.1"/>
    </source>
</evidence>
<dbReference type="SUPFAM" id="SSF47384">
    <property type="entry name" value="Homodimeric domain of signal transducing histidine kinase"/>
    <property type="match status" value="1"/>
</dbReference>
<dbReference type="InterPro" id="IPR001789">
    <property type="entry name" value="Sig_transdc_resp-reg_receiver"/>
</dbReference>
<feature type="transmembrane region" description="Helical" evidence="7">
    <location>
        <begin position="215"/>
        <end position="234"/>
    </location>
</feature>
<dbReference type="InterPro" id="IPR011006">
    <property type="entry name" value="CheY-like_superfamily"/>
</dbReference>
<gene>
    <name evidence="10" type="ORF">ACFPFW_03195</name>
</gene>
<feature type="transmembrane region" description="Helical" evidence="7">
    <location>
        <begin position="598"/>
        <end position="622"/>
    </location>
</feature>
<feature type="transmembrane region" description="Helical" evidence="7">
    <location>
        <begin position="107"/>
        <end position="132"/>
    </location>
</feature>
<dbReference type="Proteomes" id="UP001595796">
    <property type="component" value="Unassembled WGS sequence"/>
</dbReference>
<keyword evidence="11" id="KW-1185">Reference proteome</keyword>
<feature type="transmembrane region" description="Helical" evidence="7">
    <location>
        <begin position="138"/>
        <end position="164"/>
    </location>
</feature>
<feature type="domain" description="Response regulatory" evidence="9">
    <location>
        <begin position="916"/>
        <end position="1030"/>
    </location>
</feature>
<feature type="transmembrane region" description="Helical" evidence="7">
    <location>
        <begin position="73"/>
        <end position="95"/>
    </location>
</feature>
<evidence type="ECO:0000259" key="8">
    <source>
        <dbReference type="PROSITE" id="PS50109"/>
    </source>
</evidence>
<keyword evidence="5" id="KW-0418">Kinase</keyword>
<dbReference type="EC" id="2.7.13.3" evidence="2"/>
<dbReference type="EMBL" id="JBHSJF010000003">
    <property type="protein sequence ID" value="MFC5067016.1"/>
    <property type="molecule type" value="Genomic_DNA"/>
</dbReference>
<feature type="transmembrane region" description="Helical" evidence="7">
    <location>
        <begin position="357"/>
        <end position="379"/>
    </location>
</feature>
<feature type="transmembrane region" description="Helical" evidence="7">
    <location>
        <begin position="176"/>
        <end position="195"/>
    </location>
</feature>
<keyword evidence="3 6" id="KW-0597">Phosphoprotein</keyword>
<dbReference type="InterPro" id="IPR005467">
    <property type="entry name" value="His_kinase_dom"/>
</dbReference>
<dbReference type="Pfam" id="PF00512">
    <property type="entry name" value="HisKA"/>
    <property type="match status" value="1"/>
</dbReference>
<dbReference type="SUPFAM" id="SSF52172">
    <property type="entry name" value="CheY-like"/>
    <property type="match status" value="1"/>
</dbReference>
<feature type="domain" description="Histidine kinase" evidence="8">
    <location>
        <begin position="676"/>
        <end position="893"/>
    </location>
</feature>
<dbReference type="Gene3D" id="1.10.4160.10">
    <property type="entry name" value="Hydantoin permease"/>
    <property type="match status" value="1"/>
</dbReference>
<keyword evidence="7" id="KW-1133">Transmembrane helix</keyword>
<dbReference type="SMART" id="SM00388">
    <property type="entry name" value="HisKA"/>
    <property type="match status" value="1"/>
</dbReference>
<evidence type="ECO:0000256" key="2">
    <source>
        <dbReference type="ARBA" id="ARBA00012438"/>
    </source>
</evidence>
<dbReference type="SMART" id="SM00448">
    <property type="entry name" value="REC"/>
    <property type="match status" value="1"/>
</dbReference>
<comment type="catalytic activity">
    <reaction evidence="1">
        <text>ATP + protein L-histidine = ADP + protein N-phospho-L-histidine.</text>
        <dbReference type="EC" id="2.7.13.3"/>
    </reaction>
</comment>
<dbReference type="PANTHER" id="PTHR43047:SF72">
    <property type="entry name" value="OSMOSENSING HISTIDINE PROTEIN KINASE SLN1"/>
    <property type="match status" value="1"/>
</dbReference>
<keyword evidence="7" id="KW-0472">Membrane</keyword>
<evidence type="ECO:0000256" key="5">
    <source>
        <dbReference type="ARBA" id="ARBA00022777"/>
    </source>
</evidence>
<feature type="modified residue" description="4-aspartylphosphate" evidence="6">
    <location>
        <position position="965"/>
    </location>
</feature>
<evidence type="ECO:0000256" key="3">
    <source>
        <dbReference type="ARBA" id="ARBA00022553"/>
    </source>
</evidence>
<feature type="transmembrane region" description="Helical" evidence="7">
    <location>
        <begin position="424"/>
        <end position="447"/>
    </location>
</feature>
<feature type="transmembrane region" description="Helical" evidence="7">
    <location>
        <begin position="255"/>
        <end position="284"/>
    </location>
</feature>
<feature type="transmembrane region" description="Helical" evidence="7">
    <location>
        <begin position="566"/>
        <end position="586"/>
    </location>
</feature>
<dbReference type="CDD" id="cd00156">
    <property type="entry name" value="REC"/>
    <property type="match status" value="1"/>
</dbReference>